<feature type="compositionally biased region" description="Polar residues" evidence="10">
    <location>
        <begin position="62"/>
        <end position="76"/>
    </location>
</feature>
<dbReference type="PROSITE" id="PS51722">
    <property type="entry name" value="G_TR_2"/>
    <property type="match status" value="1"/>
</dbReference>
<feature type="compositionally biased region" description="Basic and acidic residues" evidence="10">
    <location>
        <begin position="96"/>
        <end position="107"/>
    </location>
</feature>
<dbReference type="CDD" id="cd01887">
    <property type="entry name" value="IF2_eIF5B"/>
    <property type="match status" value="1"/>
</dbReference>
<dbReference type="SUPFAM" id="SSF52156">
    <property type="entry name" value="Initiation factor IF2/eIF5b, domain 3"/>
    <property type="match status" value="1"/>
</dbReference>
<dbReference type="NCBIfam" id="TIGR00231">
    <property type="entry name" value="small_GTP"/>
    <property type="match status" value="1"/>
</dbReference>
<evidence type="ECO:0000256" key="5">
    <source>
        <dbReference type="ARBA" id="ARBA00022917"/>
    </source>
</evidence>
<dbReference type="AlphaFoldDB" id="A0A1M6B4N7"/>
<dbReference type="GO" id="GO:0003924">
    <property type="term" value="F:GTPase activity"/>
    <property type="evidence" value="ECO:0007669"/>
    <property type="project" value="UniProtKB-UniRule"/>
</dbReference>
<dbReference type="OrthoDB" id="9811804at2"/>
<comment type="subcellular location">
    <subcellularLocation>
        <location evidence="8">Cytoplasm</location>
    </subcellularLocation>
</comment>
<evidence type="ECO:0000256" key="3">
    <source>
        <dbReference type="ARBA" id="ARBA00022540"/>
    </source>
</evidence>
<gene>
    <name evidence="8" type="primary">infB</name>
    <name evidence="12" type="ORF">SAMN02745219_00307</name>
</gene>
<dbReference type="Pfam" id="PF00009">
    <property type="entry name" value="GTP_EFTU"/>
    <property type="match status" value="1"/>
</dbReference>
<dbReference type="Gene3D" id="3.40.50.300">
    <property type="entry name" value="P-loop containing nucleotide triphosphate hydrolases"/>
    <property type="match status" value="1"/>
</dbReference>
<feature type="binding site" evidence="8">
    <location>
        <begin position="358"/>
        <end position="365"/>
    </location>
    <ligand>
        <name>GTP</name>
        <dbReference type="ChEBI" id="CHEBI:37565"/>
    </ligand>
</feature>
<evidence type="ECO:0000313" key="12">
    <source>
        <dbReference type="EMBL" id="SHI43732.1"/>
    </source>
</evidence>
<protein>
    <recommendedName>
        <fullName evidence="2 8">Translation initiation factor IF-2</fullName>
    </recommendedName>
</protein>
<dbReference type="GO" id="GO:0003743">
    <property type="term" value="F:translation initiation factor activity"/>
    <property type="evidence" value="ECO:0007669"/>
    <property type="project" value="UniProtKB-UniRule"/>
</dbReference>
<dbReference type="CDD" id="cd03702">
    <property type="entry name" value="IF2_mtIF2_II"/>
    <property type="match status" value="1"/>
</dbReference>
<dbReference type="FunFam" id="3.40.50.10050:FF:000001">
    <property type="entry name" value="Translation initiation factor IF-2"/>
    <property type="match status" value="1"/>
</dbReference>
<dbReference type="GO" id="GO:0005525">
    <property type="term" value="F:GTP binding"/>
    <property type="evidence" value="ECO:0007669"/>
    <property type="project" value="UniProtKB-KW"/>
</dbReference>
<feature type="region of interest" description="Disordered" evidence="10">
    <location>
        <begin position="52"/>
        <end position="263"/>
    </location>
</feature>
<dbReference type="InterPro" id="IPR015760">
    <property type="entry name" value="TIF_IF2"/>
</dbReference>
<dbReference type="FunFam" id="3.40.50.300:FF:000019">
    <property type="entry name" value="Translation initiation factor IF-2"/>
    <property type="match status" value="1"/>
</dbReference>
<evidence type="ECO:0000256" key="6">
    <source>
        <dbReference type="ARBA" id="ARBA00023134"/>
    </source>
</evidence>
<dbReference type="Gene3D" id="3.40.50.10050">
    <property type="entry name" value="Translation initiation factor IF- 2, domain 3"/>
    <property type="match status" value="1"/>
</dbReference>
<dbReference type="FunFam" id="2.40.30.10:FF:000007">
    <property type="entry name" value="Translation initiation factor IF-2"/>
    <property type="match status" value="1"/>
</dbReference>
<feature type="compositionally biased region" description="Low complexity" evidence="10">
    <location>
        <begin position="140"/>
        <end position="161"/>
    </location>
</feature>
<keyword evidence="3 8" id="KW-0396">Initiation factor</keyword>
<name>A0A1M6B4N7_9FIRM</name>
<dbReference type="HAMAP" id="MF_00100_B">
    <property type="entry name" value="IF_2_B"/>
    <property type="match status" value="1"/>
</dbReference>
<feature type="binding site" evidence="8">
    <location>
        <begin position="404"/>
        <end position="408"/>
    </location>
    <ligand>
        <name>GTP</name>
        <dbReference type="ChEBI" id="CHEBI:37565"/>
    </ligand>
</feature>
<dbReference type="RefSeq" id="WP_072867007.1">
    <property type="nucleotide sequence ID" value="NZ_FQZM01000004.1"/>
</dbReference>
<dbReference type="InterPro" id="IPR006847">
    <property type="entry name" value="IF2_N"/>
</dbReference>
<dbReference type="InterPro" id="IPR000795">
    <property type="entry name" value="T_Tr_GTP-bd_dom"/>
</dbReference>
<comment type="similarity">
    <text evidence="1 8 9">Belongs to the TRAFAC class translation factor GTPase superfamily. Classic translation factor GTPase family. IF-2 subfamily.</text>
</comment>
<feature type="domain" description="Tr-type G" evidence="11">
    <location>
        <begin position="349"/>
        <end position="518"/>
    </location>
</feature>
<keyword evidence="4 8" id="KW-0547">Nucleotide-binding</keyword>
<feature type="region of interest" description="G-domain" evidence="8">
    <location>
        <begin position="352"/>
        <end position="500"/>
    </location>
</feature>
<sequence>MVKKRVHELAKELDIESKELMQKLGNMGISVKSPLSTLQDAEVERVLAELKGGNEKVVNAKGVNQQPKTPASQAQARTDKPKEGKNNQKKRHSERPRHQQDARRYDRGPGLVDRVPSRPPDRRFQERPLKVEPPQPPPRVQAQQPQQAQQPADRVQQPAARGRTPAERKAQAAPSQGEATGRHPAKTRPEHLKVPKVPQEIKAVSEKVRSDKTRGEKKQEKQHTARVRDRKELLNETLADRKLRPLTSQKKKTAPREPEPKPVVEKKPIVIGESITVKELAEKMKKSPAEVIKKLMMLGVLATINQEIDVDTATILAQEFGFEVEVKVEQDVEALFMQEPEDDPADLQPRPCVVTVMGHVDHGKTSLLDAIRETNVTATEAGGITQHIGAYQVEHNNKKITFLDTPGHEAFTAMRARGAKVTDIAILVVAADDGVMPQTVEAINHAKAAGVPIIVAINKIDRPDANPDRVKQQLTEYGLVAEEWGGDTVMVPVSAKTRQGLEDLLEMILLVAEMQELKANPDRPARGTVIEAELDKGRGPVATVLVQNGTLSVGDNLVAGTTWARVRAMMDYKGRRVKKAGPSTPVEVLGFSEVPHAGDQFFVVPDEKTARQIAEKRANRKREEEFKAAMPRVSLDDLFNQIKEGQVKELRVIIKADVQGSAEALKQALERLSTEEVKVNIIHQGVGAITETDIMLASASNAIIIGFNVRPDVNARRVAEKEKVDIRLYRVIYDAIEDVKAAMSGLLEPEYREVILGRAEVRKTFKISKVGTIAGCYVTDGKIVRDAGVRVIRDGVVVYEGKLDSLKRFKDDVREVMQGYECGLALEKYNEIREGDIIEAFTTEAVKRELA</sequence>
<dbReference type="STRING" id="1121432.SAMN02745219_00307"/>
<evidence type="ECO:0000256" key="4">
    <source>
        <dbReference type="ARBA" id="ARBA00022741"/>
    </source>
</evidence>
<dbReference type="SUPFAM" id="SSF50447">
    <property type="entry name" value="Translation proteins"/>
    <property type="match status" value="2"/>
</dbReference>
<evidence type="ECO:0000256" key="7">
    <source>
        <dbReference type="ARBA" id="ARBA00025162"/>
    </source>
</evidence>
<keyword evidence="8" id="KW-0963">Cytoplasm</keyword>
<dbReference type="InterPro" id="IPR000178">
    <property type="entry name" value="TF_IF2_bacterial-like"/>
</dbReference>
<dbReference type="InterPro" id="IPR009000">
    <property type="entry name" value="Transl_B-barrel_sf"/>
</dbReference>
<comment type="function">
    <text evidence="7 8 9">One of the essential components for the initiation of protein synthesis. Protects formylmethionyl-tRNA from spontaneous hydrolysis and promotes its binding to the 30S ribosomal subunits. Also involved in the hydrolysis of GTP during the formation of the 70S ribosomal complex.</text>
</comment>
<dbReference type="InterPro" id="IPR023115">
    <property type="entry name" value="TIF_IF2_dom3"/>
</dbReference>
<feature type="compositionally biased region" description="Basic and acidic residues" evidence="10">
    <location>
        <begin position="115"/>
        <end position="130"/>
    </location>
</feature>
<dbReference type="SUPFAM" id="SSF52540">
    <property type="entry name" value="P-loop containing nucleoside triphosphate hydrolases"/>
    <property type="match status" value="1"/>
</dbReference>
<dbReference type="EMBL" id="FQZM01000004">
    <property type="protein sequence ID" value="SHI43732.1"/>
    <property type="molecule type" value="Genomic_DNA"/>
</dbReference>
<dbReference type="InterPro" id="IPR044145">
    <property type="entry name" value="IF2_II"/>
</dbReference>
<dbReference type="Pfam" id="PF11987">
    <property type="entry name" value="IF-2"/>
    <property type="match status" value="1"/>
</dbReference>
<dbReference type="NCBIfam" id="TIGR00487">
    <property type="entry name" value="IF-2"/>
    <property type="match status" value="1"/>
</dbReference>
<evidence type="ECO:0000256" key="1">
    <source>
        <dbReference type="ARBA" id="ARBA00007733"/>
    </source>
</evidence>
<dbReference type="PANTHER" id="PTHR43381:SF5">
    <property type="entry name" value="TR-TYPE G DOMAIN-CONTAINING PROTEIN"/>
    <property type="match status" value="1"/>
</dbReference>
<feature type="compositionally biased region" description="Basic and acidic residues" evidence="10">
    <location>
        <begin position="203"/>
        <end position="243"/>
    </location>
</feature>
<dbReference type="GO" id="GO:0005829">
    <property type="term" value="C:cytosol"/>
    <property type="evidence" value="ECO:0007669"/>
    <property type="project" value="TreeGrafter"/>
</dbReference>
<evidence type="ECO:0000256" key="10">
    <source>
        <dbReference type="SAM" id="MobiDB-lite"/>
    </source>
</evidence>
<dbReference type="InterPro" id="IPR053905">
    <property type="entry name" value="EF-G-like_DII"/>
</dbReference>
<keyword evidence="13" id="KW-1185">Reference proteome</keyword>
<evidence type="ECO:0000256" key="2">
    <source>
        <dbReference type="ARBA" id="ARBA00020675"/>
    </source>
</evidence>
<dbReference type="Gene3D" id="2.40.30.10">
    <property type="entry name" value="Translation factors"/>
    <property type="match status" value="2"/>
</dbReference>
<organism evidence="12 13">
    <name type="scientific">Desulfofundulus thermosubterraneus DSM 16057</name>
    <dbReference type="NCBI Taxonomy" id="1121432"/>
    <lineage>
        <taxon>Bacteria</taxon>
        <taxon>Bacillati</taxon>
        <taxon>Bacillota</taxon>
        <taxon>Clostridia</taxon>
        <taxon>Eubacteriales</taxon>
        <taxon>Peptococcaceae</taxon>
        <taxon>Desulfofundulus</taxon>
    </lineage>
</organism>
<dbReference type="FunFam" id="2.40.30.10:FF:000008">
    <property type="entry name" value="Translation initiation factor IF-2"/>
    <property type="match status" value="1"/>
</dbReference>
<dbReference type="InterPro" id="IPR005225">
    <property type="entry name" value="Small_GTP-bd"/>
</dbReference>
<evidence type="ECO:0000259" key="11">
    <source>
        <dbReference type="PROSITE" id="PS51722"/>
    </source>
</evidence>
<feature type="compositionally biased region" description="Basic and acidic residues" evidence="10">
    <location>
        <begin position="77"/>
        <end position="86"/>
    </location>
</feature>
<dbReference type="Pfam" id="PF22042">
    <property type="entry name" value="EF-G_D2"/>
    <property type="match status" value="1"/>
</dbReference>
<evidence type="ECO:0000256" key="8">
    <source>
        <dbReference type="HAMAP-Rule" id="MF_00100"/>
    </source>
</evidence>
<reference evidence="13" key="1">
    <citation type="submission" date="2016-11" db="EMBL/GenBank/DDBJ databases">
        <authorList>
            <person name="Varghese N."/>
            <person name="Submissions S."/>
        </authorList>
    </citation>
    <scope>NUCLEOTIDE SEQUENCE [LARGE SCALE GENOMIC DNA]</scope>
    <source>
        <strain evidence="13">DSM 16057</strain>
    </source>
</reference>
<evidence type="ECO:0000313" key="13">
    <source>
        <dbReference type="Proteomes" id="UP000184529"/>
    </source>
</evidence>
<dbReference type="PROSITE" id="PS01176">
    <property type="entry name" value="IF2"/>
    <property type="match status" value="1"/>
</dbReference>
<evidence type="ECO:0000256" key="9">
    <source>
        <dbReference type="RuleBase" id="RU000644"/>
    </source>
</evidence>
<feature type="binding site" evidence="8">
    <location>
        <begin position="458"/>
        <end position="461"/>
    </location>
    <ligand>
        <name>GTP</name>
        <dbReference type="ChEBI" id="CHEBI:37565"/>
    </ligand>
</feature>
<dbReference type="CDD" id="cd03692">
    <property type="entry name" value="mtIF2_IVc"/>
    <property type="match status" value="1"/>
</dbReference>
<keyword evidence="6 8" id="KW-0342">GTP-binding</keyword>
<feature type="compositionally biased region" description="Basic and acidic residues" evidence="10">
    <location>
        <begin position="254"/>
        <end position="263"/>
    </location>
</feature>
<dbReference type="InterPro" id="IPR036925">
    <property type="entry name" value="TIF_IF2_dom3_sf"/>
</dbReference>
<dbReference type="InterPro" id="IPR027417">
    <property type="entry name" value="P-loop_NTPase"/>
</dbReference>
<keyword evidence="5 8" id="KW-0648">Protein biosynthesis</keyword>
<dbReference type="Proteomes" id="UP000184529">
    <property type="component" value="Unassembled WGS sequence"/>
</dbReference>
<dbReference type="Pfam" id="PF04760">
    <property type="entry name" value="IF2_N"/>
    <property type="match status" value="2"/>
</dbReference>
<dbReference type="PANTHER" id="PTHR43381">
    <property type="entry name" value="TRANSLATION INITIATION FACTOR IF-2-RELATED"/>
    <property type="match status" value="1"/>
</dbReference>
<proteinExistence type="inferred from homology"/>
<dbReference type="Gene3D" id="1.10.10.2480">
    <property type="match status" value="1"/>
</dbReference>
<accession>A0A1M6B4N7</accession>